<protein>
    <submittedName>
        <fullName evidence="7">OPT/YSL family transporter</fullName>
    </submittedName>
</protein>
<evidence type="ECO:0000313" key="8">
    <source>
        <dbReference type="Proteomes" id="UP000565205"/>
    </source>
</evidence>
<evidence type="ECO:0000256" key="6">
    <source>
        <dbReference type="SAM" id="Phobius"/>
    </source>
</evidence>
<dbReference type="Proteomes" id="UP000565205">
    <property type="component" value="Unassembled WGS sequence"/>
</dbReference>
<feature type="transmembrane region" description="Helical" evidence="6">
    <location>
        <begin position="272"/>
        <end position="297"/>
    </location>
</feature>
<comment type="caution">
    <text evidence="7">The sequence shown here is derived from an EMBL/GenBank/DDBJ whole genome shotgun (WGS) entry which is preliminary data.</text>
</comment>
<keyword evidence="3 6" id="KW-0812">Transmembrane</keyword>
<feature type="transmembrane region" description="Helical" evidence="6">
    <location>
        <begin position="401"/>
        <end position="423"/>
    </location>
</feature>
<dbReference type="InterPro" id="IPR004813">
    <property type="entry name" value="OPT"/>
</dbReference>
<feature type="transmembrane region" description="Helical" evidence="6">
    <location>
        <begin position="446"/>
        <end position="464"/>
    </location>
</feature>
<evidence type="ECO:0000256" key="3">
    <source>
        <dbReference type="ARBA" id="ARBA00022692"/>
    </source>
</evidence>
<accession>A0A850NNU0</accession>
<keyword evidence="5 6" id="KW-0472">Membrane</keyword>
<feature type="transmembrane region" description="Helical" evidence="6">
    <location>
        <begin position="189"/>
        <end position="212"/>
    </location>
</feature>
<comment type="subcellular location">
    <subcellularLocation>
        <location evidence="1">Membrane</location>
        <topology evidence="1">Multi-pass membrane protein</topology>
    </subcellularLocation>
</comment>
<reference evidence="7 8" key="1">
    <citation type="submission" date="2020-06" db="EMBL/GenBank/DDBJ databases">
        <title>Description of novel acetic acid bacteria.</title>
        <authorList>
            <person name="Sombolestani A."/>
        </authorList>
    </citation>
    <scope>NUCLEOTIDE SEQUENCE [LARGE SCALE GENOMIC DNA]</scope>
    <source>
        <strain evidence="7 8">LMG 26838</strain>
    </source>
</reference>
<sequence>MTAPEAGAAPQERHPSFFRPANLLLITPLCVFGAVIGMQVLMRLGVTTNTALVGAMVAMALGRVPLASLRIYRSIHVQNLAQSAISAATFGAANSLLLPIGIPFALGRPDLVLPMFVGATLAMLLDATLLYRMFGSRVFPAEGAWPPGVAAAEAIRAGDEGGRKAWLLGIGLVVGIAGSVFGIPMSGFGVAFIGNAWALSMFALGLLGRGYVHLWSQFVPAGWTAADPSHIPQGLMLGAGLAALAQVVWTIVRGERATSTIDPAREASAGRLPVVLGGGAVTYLAIAALLAALAGFWTQMDWPLLVGFIVYAAFAALLHELIIGLAGMHSGWFPAFAVAVVSLAIGLLIGFPPPALALLVGFTAATGPAFADMGCDLKAGFLLRGQGEDMHFELEGRRQQYLAAMFALLVATIVVAVACHGYFARNTVAPVDHVFVATIRAGTDPAIARALALWAIPGAALQFLGGQKRQLGIMLATGTLLVSPLAGWAVATGLIGRALWLHRTGE</sequence>
<dbReference type="EMBL" id="JABXXQ010000318">
    <property type="protein sequence ID" value="NVN31233.1"/>
    <property type="molecule type" value="Genomic_DNA"/>
</dbReference>
<name>A0A850NNU0_9PROT</name>
<dbReference type="GO" id="GO:0035673">
    <property type="term" value="F:oligopeptide transmembrane transporter activity"/>
    <property type="evidence" value="ECO:0007669"/>
    <property type="project" value="InterPro"/>
</dbReference>
<dbReference type="AlphaFoldDB" id="A0A850NNU0"/>
<evidence type="ECO:0000256" key="1">
    <source>
        <dbReference type="ARBA" id="ARBA00004141"/>
    </source>
</evidence>
<feature type="transmembrane region" description="Helical" evidence="6">
    <location>
        <begin position="304"/>
        <end position="326"/>
    </location>
</feature>
<evidence type="ECO:0000256" key="2">
    <source>
        <dbReference type="ARBA" id="ARBA00022448"/>
    </source>
</evidence>
<feature type="transmembrane region" description="Helical" evidence="6">
    <location>
        <begin position="233"/>
        <end position="252"/>
    </location>
</feature>
<feature type="transmembrane region" description="Helical" evidence="6">
    <location>
        <begin position="23"/>
        <end position="45"/>
    </location>
</feature>
<feature type="transmembrane region" description="Helical" evidence="6">
    <location>
        <begin position="165"/>
        <end position="183"/>
    </location>
</feature>
<evidence type="ECO:0000256" key="5">
    <source>
        <dbReference type="ARBA" id="ARBA00023136"/>
    </source>
</evidence>
<organism evidence="7 8">
    <name type="scientific">Endobacter medicaginis</name>
    <dbReference type="NCBI Taxonomy" id="1181271"/>
    <lineage>
        <taxon>Bacteria</taxon>
        <taxon>Pseudomonadati</taxon>
        <taxon>Pseudomonadota</taxon>
        <taxon>Alphaproteobacteria</taxon>
        <taxon>Acetobacterales</taxon>
        <taxon>Acetobacteraceae</taxon>
        <taxon>Endobacter</taxon>
    </lineage>
</organism>
<gene>
    <name evidence="7" type="ORF">HUK83_12925</name>
</gene>
<dbReference type="GO" id="GO:0016020">
    <property type="term" value="C:membrane"/>
    <property type="evidence" value="ECO:0007669"/>
    <property type="project" value="UniProtKB-SubCell"/>
</dbReference>
<proteinExistence type="predicted"/>
<feature type="transmembrane region" description="Helical" evidence="6">
    <location>
        <begin position="471"/>
        <end position="500"/>
    </location>
</feature>
<keyword evidence="4 6" id="KW-1133">Transmembrane helix</keyword>
<feature type="transmembrane region" description="Helical" evidence="6">
    <location>
        <begin position="332"/>
        <end position="351"/>
    </location>
</feature>
<evidence type="ECO:0000256" key="4">
    <source>
        <dbReference type="ARBA" id="ARBA00022989"/>
    </source>
</evidence>
<feature type="non-terminal residue" evidence="7">
    <location>
        <position position="506"/>
    </location>
</feature>
<evidence type="ECO:0000313" key="7">
    <source>
        <dbReference type="EMBL" id="NVN31233.1"/>
    </source>
</evidence>
<dbReference type="Pfam" id="PF03169">
    <property type="entry name" value="OPT"/>
    <property type="match status" value="2"/>
</dbReference>
<keyword evidence="2" id="KW-0813">Transport</keyword>
<feature type="transmembrane region" description="Helical" evidence="6">
    <location>
        <begin position="84"/>
        <end position="106"/>
    </location>
</feature>
<feature type="transmembrane region" description="Helical" evidence="6">
    <location>
        <begin position="51"/>
        <end position="72"/>
    </location>
</feature>